<dbReference type="RefSeq" id="WP_030738177.1">
    <property type="nucleotide sequence ID" value="NZ_CP009922.3"/>
</dbReference>
<feature type="region of interest" description="Disordered" evidence="1">
    <location>
        <begin position="31"/>
        <end position="54"/>
    </location>
</feature>
<dbReference type="EMBL" id="CP009922">
    <property type="protein sequence ID" value="AKG45850.1"/>
    <property type="molecule type" value="Genomic_DNA"/>
</dbReference>
<dbReference type="PROSITE" id="PS51318">
    <property type="entry name" value="TAT"/>
    <property type="match status" value="1"/>
</dbReference>
<organism evidence="2 3">
    <name type="scientific">Streptomyces xiamenensis</name>
    <dbReference type="NCBI Taxonomy" id="408015"/>
    <lineage>
        <taxon>Bacteria</taxon>
        <taxon>Bacillati</taxon>
        <taxon>Actinomycetota</taxon>
        <taxon>Actinomycetes</taxon>
        <taxon>Kitasatosporales</taxon>
        <taxon>Streptomycetaceae</taxon>
        <taxon>Streptomyces</taxon>
    </lineage>
</organism>
<protein>
    <submittedName>
        <fullName evidence="2">Lipoprotein</fullName>
    </submittedName>
</protein>
<dbReference type="AlphaFoldDB" id="A0A0F7G0B5"/>
<evidence type="ECO:0000256" key="1">
    <source>
        <dbReference type="SAM" id="MobiDB-lite"/>
    </source>
</evidence>
<dbReference type="PATRIC" id="fig|408015.6.peg.4521"/>
<dbReference type="HOGENOM" id="CLU_104209_0_0_11"/>
<dbReference type="Proteomes" id="UP000034034">
    <property type="component" value="Chromosome"/>
</dbReference>
<evidence type="ECO:0000313" key="2">
    <source>
        <dbReference type="EMBL" id="AKG45850.1"/>
    </source>
</evidence>
<dbReference type="KEGG" id="sxi:SXIM_44660"/>
<sequence length="165" mass="16598">MSSGPPIELPRRTLLLTGGALAALTGVLSGCSGADDAGPERSGEAAATSEGLRRRAARDNAKLLARYDATTAAHPDLAGTLTPLRDTVAAQLTALQEDGAPSPGSAPGVPSDADGALAELIEAERALADERLRTLGDAPPELARLLASLSAAGSVHVYLLGEARA</sequence>
<name>A0A0F7G0B5_9ACTN</name>
<evidence type="ECO:0000313" key="3">
    <source>
        <dbReference type="Proteomes" id="UP000034034"/>
    </source>
</evidence>
<keyword evidence="2" id="KW-0449">Lipoprotein</keyword>
<dbReference type="STRING" id="408015.SXIM_44660"/>
<gene>
    <name evidence="2" type="ORF">SXIM_44660</name>
</gene>
<proteinExistence type="predicted"/>
<reference evidence="2" key="1">
    <citation type="submission" date="2019-08" db="EMBL/GenBank/DDBJ databases">
        <title>Complete genome sequence of a mangrove-derived Streptomyces xiamenensis.</title>
        <authorList>
            <person name="Xu J."/>
        </authorList>
    </citation>
    <scope>NUCLEOTIDE SEQUENCE</scope>
    <source>
        <strain evidence="2">318</strain>
    </source>
</reference>
<accession>A0A0F7G0B5</accession>
<dbReference type="InterPro" id="IPR006311">
    <property type="entry name" value="TAT_signal"/>
</dbReference>
<keyword evidence="3" id="KW-1185">Reference proteome</keyword>